<reference evidence="2 3" key="1">
    <citation type="submission" date="2024-03" db="EMBL/GenBank/DDBJ databases">
        <authorList>
            <person name="Martinez-Hernandez J."/>
        </authorList>
    </citation>
    <scope>NUCLEOTIDE SEQUENCE [LARGE SCALE GENOMIC DNA]</scope>
</reference>
<feature type="chain" id="PRO_5043359727" description="S-protein homolog" evidence="1">
    <location>
        <begin position="19"/>
        <end position="140"/>
    </location>
</feature>
<protein>
    <recommendedName>
        <fullName evidence="4">S-protein homolog</fullName>
    </recommendedName>
</protein>
<gene>
    <name evidence="2" type="ORF">LLUT_LOCUS15022</name>
</gene>
<keyword evidence="1" id="KW-0732">Signal</keyword>
<organism evidence="2 3">
    <name type="scientific">Lupinus luteus</name>
    <name type="common">European yellow lupine</name>
    <dbReference type="NCBI Taxonomy" id="3873"/>
    <lineage>
        <taxon>Eukaryota</taxon>
        <taxon>Viridiplantae</taxon>
        <taxon>Streptophyta</taxon>
        <taxon>Embryophyta</taxon>
        <taxon>Tracheophyta</taxon>
        <taxon>Spermatophyta</taxon>
        <taxon>Magnoliopsida</taxon>
        <taxon>eudicotyledons</taxon>
        <taxon>Gunneridae</taxon>
        <taxon>Pentapetalae</taxon>
        <taxon>rosids</taxon>
        <taxon>fabids</taxon>
        <taxon>Fabales</taxon>
        <taxon>Fabaceae</taxon>
        <taxon>Papilionoideae</taxon>
        <taxon>50 kb inversion clade</taxon>
        <taxon>genistoids sensu lato</taxon>
        <taxon>core genistoids</taxon>
        <taxon>Genisteae</taxon>
        <taxon>Lupinus</taxon>
    </lineage>
</organism>
<name>A0AAV1WZ12_LUPLU</name>
<accession>A0AAV1WZ12</accession>
<proteinExistence type="predicted"/>
<sequence length="140" mass="15721">MSAIFYVTLFLALGLCNASIDSGYQLNKGMDSINEVATAITVSVQINLPLTSKKVHFNCLEGGLFEVAFDKSFDWAATAGEKCKLRFINLRTSIDPRDSNDGGRLSYWLIKLDGLYQSSDKQSWVKKAEWNTDYYNASFH</sequence>
<dbReference type="PANTHER" id="PTHR35630:SF1">
    <property type="entry name" value="LEGUMINOSIN GROUP486 SECRETED PEPTIDE"/>
    <property type="match status" value="1"/>
</dbReference>
<evidence type="ECO:0008006" key="4">
    <source>
        <dbReference type="Google" id="ProtNLM"/>
    </source>
</evidence>
<dbReference type="EMBL" id="CAXHTB010000010">
    <property type="protein sequence ID" value="CAL0313962.1"/>
    <property type="molecule type" value="Genomic_DNA"/>
</dbReference>
<dbReference type="Proteomes" id="UP001497480">
    <property type="component" value="Unassembled WGS sequence"/>
</dbReference>
<evidence type="ECO:0000256" key="1">
    <source>
        <dbReference type="SAM" id="SignalP"/>
    </source>
</evidence>
<feature type="signal peptide" evidence="1">
    <location>
        <begin position="1"/>
        <end position="18"/>
    </location>
</feature>
<dbReference type="PANTHER" id="PTHR35630">
    <property type="entry name" value="LEGUMINOSIN GROUP486 SECRETED PEPTIDE"/>
    <property type="match status" value="1"/>
</dbReference>
<comment type="caution">
    <text evidence="2">The sequence shown here is derived from an EMBL/GenBank/DDBJ whole genome shotgun (WGS) entry which is preliminary data.</text>
</comment>
<keyword evidence="3" id="KW-1185">Reference proteome</keyword>
<evidence type="ECO:0000313" key="3">
    <source>
        <dbReference type="Proteomes" id="UP001497480"/>
    </source>
</evidence>
<evidence type="ECO:0000313" key="2">
    <source>
        <dbReference type="EMBL" id="CAL0313962.1"/>
    </source>
</evidence>
<dbReference type="AlphaFoldDB" id="A0AAV1WZ12"/>